<keyword evidence="4 6" id="KW-0378">Hydrolase</keyword>
<evidence type="ECO:0000313" key="7">
    <source>
        <dbReference type="EMBL" id="NME72922.1"/>
    </source>
</evidence>
<evidence type="ECO:0000256" key="5">
    <source>
        <dbReference type="ARBA" id="ARBA00023295"/>
    </source>
</evidence>
<keyword evidence="8" id="KW-1185">Reference proteome</keyword>
<dbReference type="GO" id="GO:0015926">
    <property type="term" value="F:glucosidase activity"/>
    <property type="evidence" value="ECO:0007669"/>
    <property type="project" value="InterPro"/>
</dbReference>
<dbReference type="GO" id="GO:0031218">
    <property type="term" value="F:arabinogalactan endo-1,4-beta-galactosidase activity"/>
    <property type="evidence" value="ECO:0007669"/>
    <property type="project" value="UniProtKB-EC"/>
</dbReference>
<dbReference type="Gene3D" id="3.20.20.80">
    <property type="entry name" value="Glycosidases"/>
    <property type="match status" value="1"/>
</dbReference>
<proteinExistence type="inferred from homology"/>
<dbReference type="EC" id="3.2.1.89" evidence="3 6"/>
<dbReference type="PANTHER" id="PTHR34983">
    <property type="entry name" value="ARABINOGALACTAN ENDO-BETA-1,4-GALACTANASE A"/>
    <property type="match status" value="1"/>
</dbReference>
<dbReference type="InterPro" id="IPR017853">
    <property type="entry name" value="GH"/>
</dbReference>
<reference evidence="7 8" key="1">
    <citation type="submission" date="2020-04" db="EMBL/GenBank/DDBJ databases">
        <title>Flammeovirga sp. SR4, a novel species isolated from seawater.</title>
        <authorList>
            <person name="Wang X."/>
        </authorList>
    </citation>
    <scope>NUCLEOTIDE SEQUENCE [LARGE SCALE GENOMIC DNA]</scope>
    <source>
        <strain evidence="7 8">ATCC 23126</strain>
    </source>
</reference>
<evidence type="ECO:0000256" key="1">
    <source>
        <dbReference type="ARBA" id="ARBA00001695"/>
    </source>
</evidence>
<dbReference type="EMBL" id="JABANE010000245">
    <property type="protein sequence ID" value="NME72922.1"/>
    <property type="molecule type" value="Genomic_DNA"/>
</dbReference>
<name>A0A7X9S2D7_9BACT</name>
<comment type="similarity">
    <text evidence="2 6">Belongs to the glycosyl hydrolase 53 family.</text>
</comment>
<dbReference type="AlphaFoldDB" id="A0A7X9S2D7"/>
<evidence type="ECO:0000256" key="6">
    <source>
        <dbReference type="RuleBase" id="RU361192"/>
    </source>
</evidence>
<dbReference type="Pfam" id="PF07745">
    <property type="entry name" value="Glyco_hydro_53"/>
    <property type="match status" value="1"/>
</dbReference>
<dbReference type="SUPFAM" id="SSF51445">
    <property type="entry name" value="(Trans)glycosidases"/>
    <property type="match status" value="1"/>
</dbReference>
<evidence type="ECO:0000256" key="2">
    <source>
        <dbReference type="ARBA" id="ARBA00010687"/>
    </source>
</evidence>
<dbReference type="PANTHER" id="PTHR34983:SF1">
    <property type="entry name" value="ARABINOGALACTAN ENDO-BETA-1,4-GALACTANASE A"/>
    <property type="match status" value="1"/>
</dbReference>
<accession>A0A7X9S2D7</accession>
<gene>
    <name evidence="7" type="ORF">HHU12_33500</name>
</gene>
<dbReference type="RefSeq" id="WP_169661077.1">
    <property type="nucleotide sequence ID" value="NZ_JABANE010000245.1"/>
</dbReference>
<dbReference type="PROSITE" id="PS51257">
    <property type="entry name" value="PROKAR_LIPOPROTEIN"/>
    <property type="match status" value="1"/>
</dbReference>
<protein>
    <recommendedName>
        <fullName evidence="3 6">Arabinogalactan endo-beta-1,4-galactanase</fullName>
        <ecNumber evidence="3 6">3.2.1.89</ecNumber>
    </recommendedName>
</protein>
<evidence type="ECO:0000256" key="4">
    <source>
        <dbReference type="ARBA" id="ARBA00022801"/>
    </source>
</evidence>
<dbReference type="InterPro" id="IPR011683">
    <property type="entry name" value="Glyco_hydro_53"/>
</dbReference>
<keyword evidence="5 6" id="KW-0326">Glycosidase</keyword>
<evidence type="ECO:0000313" key="8">
    <source>
        <dbReference type="Proteomes" id="UP000576082"/>
    </source>
</evidence>
<evidence type="ECO:0000256" key="3">
    <source>
        <dbReference type="ARBA" id="ARBA00012556"/>
    </source>
</evidence>
<comment type="catalytic activity">
    <reaction evidence="1 6">
        <text>The enzyme specifically hydrolyzes (1-&gt;4)-beta-D-galactosidic linkages in type I arabinogalactans.</text>
        <dbReference type="EC" id="3.2.1.89"/>
    </reaction>
</comment>
<dbReference type="GO" id="GO:0045490">
    <property type="term" value="P:pectin catabolic process"/>
    <property type="evidence" value="ECO:0007669"/>
    <property type="project" value="TreeGrafter"/>
</dbReference>
<dbReference type="Proteomes" id="UP000576082">
    <property type="component" value="Unassembled WGS sequence"/>
</dbReference>
<organism evidence="7 8">
    <name type="scientific">Flammeovirga aprica JL-4</name>
    <dbReference type="NCBI Taxonomy" id="694437"/>
    <lineage>
        <taxon>Bacteria</taxon>
        <taxon>Pseudomonadati</taxon>
        <taxon>Bacteroidota</taxon>
        <taxon>Cytophagia</taxon>
        <taxon>Cytophagales</taxon>
        <taxon>Flammeovirgaceae</taxon>
        <taxon>Flammeovirga</taxon>
    </lineage>
</organism>
<comment type="caution">
    <text evidence="7">The sequence shown here is derived from an EMBL/GenBank/DDBJ whole genome shotgun (WGS) entry which is preliminary data.</text>
</comment>
<sequence>MLKNSIITLLLLVSIFSCKSSSEEQTPIEDKDTFIKGVDISNFPEIKTYNHQFYNLEGTEVDFVQHLKEKGVNTIRLRLWVDPENNHSGLEEVTAFSNELKSVGLKIWLTVHYSDTWADPGQQEKPQAWSNMSFEELNTMVYQYTKDIVQKIQPDYIQIGNEINNGLLHPEGNLHSNEAQCLTLLKSGIKATRETKSDAKIMLHIAGHEGADWFFDKMKALDFDYIGLSYYTNWHGKSLTDLDANIKSLSVKYNKEVLIAEMAYPFTLGWNDWTNNIIGSDEQIIPTDYPATEEGQKEFLSQIKLISEQKGITKGFCYWGGELIAWKGPEARDASSWENQTLFDFGNKALPALDVFENQ</sequence>